<evidence type="ECO:0000313" key="1">
    <source>
        <dbReference type="EMBL" id="SVC39168.1"/>
    </source>
</evidence>
<gene>
    <name evidence="1" type="ORF">METZ01_LOCUS292022</name>
</gene>
<name>A0A382LR49_9ZZZZ</name>
<sequence length="35" mass="4016">MAPLIFAQKSEGGFNFTKEIHLNQISEKLKILLKK</sequence>
<organism evidence="1">
    <name type="scientific">marine metagenome</name>
    <dbReference type="NCBI Taxonomy" id="408172"/>
    <lineage>
        <taxon>unclassified sequences</taxon>
        <taxon>metagenomes</taxon>
        <taxon>ecological metagenomes</taxon>
    </lineage>
</organism>
<reference evidence="1" key="1">
    <citation type="submission" date="2018-05" db="EMBL/GenBank/DDBJ databases">
        <authorList>
            <person name="Lanie J.A."/>
            <person name="Ng W.-L."/>
            <person name="Kazmierczak K.M."/>
            <person name="Andrzejewski T.M."/>
            <person name="Davidsen T.M."/>
            <person name="Wayne K.J."/>
            <person name="Tettelin H."/>
            <person name="Glass J.I."/>
            <person name="Rusch D."/>
            <person name="Podicherti R."/>
            <person name="Tsui H.-C.T."/>
            <person name="Winkler M.E."/>
        </authorList>
    </citation>
    <scope>NUCLEOTIDE SEQUENCE</scope>
</reference>
<dbReference type="EMBL" id="UINC01088703">
    <property type="protein sequence ID" value="SVC39168.1"/>
    <property type="molecule type" value="Genomic_DNA"/>
</dbReference>
<protein>
    <submittedName>
        <fullName evidence="1">Uncharacterized protein</fullName>
    </submittedName>
</protein>
<accession>A0A382LR49</accession>
<dbReference type="AlphaFoldDB" id="A0A382LR49"/>
<proteinExistence type="predicted"/>